<evidence type="ECO:0000313" key="2">
    <source>
        <dbReference type="EMBL" id="KAE9394007.1"/>
    </source>
</evidence>
<dbReference type="AlphaFoldDB" id="A0A6A4H9W4"/>
<name>A0A6A4H9W4_9AGAR</name>
<dbReference type="InterPro" id="IPR012317">
    <property type="entry name" value="Poly(ADP-ribose)pol_cat_dom"/>
</dbReference>
<dbReference type="Pfam" id="PF00644">
    <property type="entry name" value="PARP"/>
    <property type="match status" value="1"/>
</dbReference>
<accession>A0A6A4H9W4</accession>
<proteinExistence type="predicted"/>
<reference evidence="2" key="1">
    <citation type="journal article" date="2019" name="Environ. Microbiol.">
        <title>Fungal ecological strategies reflected in gene transcription - a case study of two litter decomposers.</title>
        <authorList>
            <person name="Barbi F."/>
            <person name="Kohler A."/>
            <person name="Barry K."/>
            <person name="Baskaran P."/>
            <person name="Daum C."/>
            <person name="Fauchery L."/>
            <person name="Ihrmark K."/>
            <person name="Kuo A."/>
            <person name="LaButti K."/>
            <person name="Lipzen A."/>
            <person name="Morin E."/>
            <person name="Grigoriev I.V."/>
            <person name="Henrissat B."/>
            <person name="Lindahl B."/>
            <person name="Martin F."/>
        </authorList>
    </citation>
    <scope>NUCLEOTIDE SEQUENCE</scope>
    <source>
        <strain evidence="2">JB14</strain>
    </source>
</reference>
<dbReference type="Gene3D" id="3.90.228.10">
    <property type="match status" value="1"/>
</dbReference>
<dbReference type="GO" id="GO:0005634">
    <property type="term" value="C:nucleus"/>
    <property type="evidence" value="ECO:0007669"/>
    <property type="project" value="TreeGrafter"/>
</dbReference>
<dbReference type="InterPro" id="IPR051712">
    <property type="entry name" value="ARTD-AVP"/>
</dbReference>
<evidence type="ECO:0000313" key="3">
    <source>
        <dbReference type="Proteomes" id="UP000799118"/>
    </source>
</evidence>
<dbReference type="OrthoDB" id="9514740at2759"/>
<dbReference type="GO" id="GO:0003950">
    <property type="term" value="F:NAD+ poly-ADP-ribosyltransferase activity"/>
    <property type="evidence" value="ECO:0007669"/>
    <property type="project" value="InterPro"/>
</dbReference>
<dbReference type="PANTHER" id="PTHR45740">
    <property type="entry name" value="POLY [ADP-RIBOSE] POLYMERASE"/>
    <property type="match status" value="1"/>
</dbReference>
<gene>
    <name evidence="2" type="ORF">BT96DRAFT_1049206</name>
</gene>
<dbReference type="SUPFAM" id="SSF56399">
    <property type="entry name" value="ADP-ribosylation"/>
    <property type="match status" value="1"/>
</dbReference>
<dbReference type="PANTHER" id="PTHR45740:SF2">
    <property type="entry name" value="POLY [ADP-RIBOSE] POLYMERASE"/>
    <property type="match status" value="1"/>
</dbReference>
<organism evidence="2 3">
    <name type="scientific">Gymnopus androsaceus JB14</name>
    <dbReference type="NCBI Taxonomy" id="1447944"/>
    <lineage>
        <taxon>Eukaryota</taxon>
        <taxon>Fungi</taxon>
        <taxon>Dikarya</taxon>
        <taxon>Basidiomycota</taxon>
        <taxon>Agaricomycotina</taxon>
        <taxon>Agaricomycetes</taxon>
        <taxon>Agaricomycetidae</taxon>
        <taxon>Agaricales</taxon>
        <taxon>Marasmiineae</taxon>
        <taxon>Omphalotaceae</taxon>
        <taxon>Gymnopus</taxon>
    </lineage>
</organism>
<dbReference type="EMBL" id="ML769559">
    <property type="protein sequence ID" value="KAE9394007.1"/>
    <property type="molecule type" value="Genomic_DNA"/>
</dbReference>
<dbReference type="Proteomes" id="UP000799118">
    <property type="component" value="Unassembled WGS sequence"/>
</dbReference>
<protein>
    <submittedName>
        <fullName evidence="2">ADP-ribosylation</fullName>
    </submittedName>
</protein>
<dbReference type="GO" id="GO:1990404">
    <property type="term" value="F:NAD+-protein mono-ADP-ribosyltransferase activity"/>
    <property type="evidence" value="ECO:0007669"/>
    <property type="project" value="TreeGrafter"/>
</dbReference>
<sequence length="158" mass="17668">MNTKMPLKHPLGCVEGTKNDDSMVRIASAFFGNYGQTEFCDSETCSLCSIIRTSFDLSHFGMNWGRFGRGIYTTSTSSKANDYSRNLQTSWLKAMLLNNVVVGKGYKKFYNDEDLTEPPSGYDSVIGEPSLAGDLNYDELVVYTNDAIRPSFLVMYKS</sequence>
<feature type="domain" description="PARP catalytic" evidence="1">
    <location>
        <begin position="39"/>
        <end position="128"/>
    </location>
</feature>
<evidence type="ECO:0000259" key="1">
    <source>
        <dbReference type="Pfam" id="PF00644"/>
    </source>
</evidence>
<keyword evidence="3" id="KW-1185">Reference proteome</keyword>
<dbReference type="Gene3D" id="6.20.320.10">
    <property type="match status" value="1"/>
</dbReference>